<sequence>METSSSPISIPTKQHGSSAMRNRQDANEDPAVGSAAKSPAQSELQRAEVAVRKDRELPGNRPLERRDTTDSWVSGFAQRRSNTGWSLDGASVITDATEPPSPVTASFQDEASYLDAANYASSPRQSNLMSHSLALQNCPPSTPPSLSFSDTLRFRLYRHASSLDSASPPRHRRVEEMASRRGSAGRSTALGGAGTGQALPFRTRPSQAGPSVDGSNTRDTNDLVQSDHETGSATVNTPESSDSAIEDPGQLQREHTDVARQEDDVVESCPGSARIETSPSLSIHNEMVSPDKPDDSIIQDVCEKVIKHAFGLEMEDLAAAGVVSAAYESVRYCLDELSHVALSIRPGDADLLICESTRETAGFDGIPFGGQAASSDSGARGGESGRASGNGGGAQKRPNGGHGNDGGGGQGTGDGKRRKVSGGVQPSLQPLESQFSCPFRKRNPVKFNIRDHQSCALQPFPTLSLLNRRHVKNFHKRKPVSFACPRCKQGMGTQKALNDHLAVDRDQICSVQQAHHTGDPEDGITAQVEELLNERKAEVKVDTWQSLWKTLFPEDTMIPEPDFVPPIELDEVYAEFKTEYCLDKLRQGVQGGLSDHDRPEEWMAIFQRHIDLVFGICRAKTDGMTPRPRRSRAQTPRDTASLHTTSNGVNLGRLAVMDRSNETGEPHGNISPSSSADSADGNRSLFVVPHMQSHFQFPTPTRLESRAQSRSRRRSISTADFSARVTVTLKVRRLGEASTGYYRGPTLLSTSTGPMRLSPARLRLCTLASPAAAFPRAIILGHRSVPRMGMRT</sequence>
<feature type="compositionally biased region" description="Basic and acidic residues" evidence="1">
    <location>
        <begin position="219"/>
        <end position="230"/>
    </location>
</feature>
<name>A0AAN6QD74_9PEZI</name>
<evidence type="ECO:0000256" key="1">
    <source>
        <dbReference type="SAM" id="MobiDB-lite"/>
    </source>
</evidence>
<dbReference type="GeneID" id="89933812"/>
<keyword evidence="3" id="KW-1185">Reference proteome</keyword>
<evidence type="ECO:0000313" key="3">
    <source>
        <dbReference type="Proteomes" id="UP001302812"/>
    </source>
</evidence>
<feature type="compositionally biased region" description="Polar residues" evidence="1">
    <location>
        <begin position="231"/>
        <end position="243"/>
    </location>
</feature>
<gene>
    <name evidence="2" type="ORF">N656DRAFT_451573</name>
</gene>
<feature type="compositionally biased region" description="Polar residues" evidence="1">
    <location>
        <begin position="633"/>
        <end position="649"/>
    </location>
</feature>
<feature type="compositionally biased region" description="Polar residues" evidence="1">
    <location>
        <begin position="204"/>
        <end position="218"/>
    </location>
</feature>
<feature type="compositionally biased region" description="Basic and acidic residues" evidence="1">
    <location>
        <begin position="45"/>
        <end position="69"/>
    </location>
</feature>
<feature type="region of interest" description="Disordered" evidence="1">
    <location>
        <begin position="163"/>
        <end position="277"/>
    </location>
</feature>
<feature type="compositionally biased region" description="Gly residues" evidence="1">
    <location>
        <begin position="379"/>
        <end position="413"/>
    </location>
</feature>
<dbReference type="RefSeq" id="XP_064665630.1">
    <property type="nucleotide sequence ID" value="XM_064809688.1"/>
</dbReference>
<organism evidence="2 3">
    <name type="scientific">Canariomyces notabilis</name>
    <dbReference type="NCBI Taxonomy" id="2074819"/>
    <lineage>
        <taxon>Eukaryota</taxon>
        <taxon>Fungi</taxon>
        <taxon>Dikarya</taxon>
        <taxon>Ascomycota</taxon>
        <taxon>Pezizomycotina</taxon>
        <taxon>Sordariomycetes</taxon>
        <taxon>Sordariomycetidae</taxon>
        <taxon>Sordariales</taxon>
        <taxon>Chaetomiaceae</taxon>
        <taxon>Canariomyces</taxon>
    </lineage>
</organism>
<feature type="compositionally biased region" description="Polar residues" evidence="1">
    <location>
        <begin position="424"/>
        <end position="435"/>
    </location>
</feature>
<dbReference type="AlphaFoldDB" id="A0AAN6QD74"/>
<reference evidence="2" key="2">
    <citation type="submission" date="2023-05" db="EMBL/GenBank/DDBJ databases">
        <authorList>
            <consortium name="Lawrence Berkeley National Laboratory"/>
            <person name="Steindorff A."/>
            <person name="Hensen N."/>
            <person name="Bonometti L."/>
            <person name="Westerberg I."/>
            <person name="Brannstrom I.O."/>
            <person name="Guillou S."/>
            <person name="Cros-Aarteil S."/>
            <person name="Calhoun S."/>
            <person name="Haridas S."/>
            <person name="Kuo A."/>
            <person name="Mondo S."/>
            <person name="Pangilinan J."/>
            <person name="Riley R."/>
            <person name="Labutti K."/>
            <person name="Andreopoulos B."/>
            <person name="Lipzen A."/>
            <person name="Chen C."/>
            <person name="Yanf M."/>
            <person name="Daum C."/>
            <person name="Ng V."/>
            <person name="Clum A."/>
            <person name="Ohm R."/>
            <person name="Martin F."/>
            <person name="Silar P."/>
            <person name="Natvig D."/>
            <person name="Lalanne C."/>
            <person name="Gautier V."/>
            <person name="Ament-Velasquez S.L."/>
            <person name="Kruys A."/>
            <person name="Hutchinson M.I."/>
            <person name="Powell A.J."/>
            <person name="Barry K."/>
            <person name="Miller A.N."/>
            <person name="Grigoriev I.V."/>
            <person name="Debuchy R."/>
            <person name="Gladieux P."/>
            <person name="Thoren M.H."/>
            <person name="Johannesson H."/>
        </authorList>
    </citation>
    <scope>NUCLEOTIDE SEQUENCE</scope>
    <source>
        <strain evidence="2">CBS 508.74</strain>
    </source>
</reference>
<accession>A0AAN6QD74</accession>
<feature type="compositionally biased region" description="Polar residues" evidence="1">
    <location>
        <begin position="1"/>
        <end position="21"/>
    </location>
</feature>
<evidence type="ECO:0008006" key="4">
    <source>
        <dbReference type="Google" id="ProtNLM"/>
    </source>
</evidence>
<proteinExistence type="predicted"/>
<feature type="region of interest" description="Disordered" evidence="1">
    <location>
        <begin position="364"/>
        <end position="435"/>
    </location>
</feature>
<dbReference type="Proteomes" id="UP001302812">
    <property type="component" value="Unassembled WGS sequence"/>
</dbReference>
<feature type="region of interest" description="Disordered" evidence="1">
    <location>
        <begin position="621"/>
        <end position="681"/>
    </location>
</feature>
<comment type="caution">
    <text evidence="2">The sequence shown here is derived from an EMBL/GenBank/DDBJ whole genome shotgun (WGS) entry which is preliminary data.</text>
</comment>
<feature type="compositionally biased region" description="Basic and acidic residues" evidence="1">
    <location>
        <begin position="252"/>
        <end position="263"/>
    </location>
</feature>
<feature type="region of interest" description="Disordered" evidence="1">
    <location>
        <begin position="1"/>
        <end position="77"/>
    </location>
</feature>
<dbReference type="EMBL" id="MU853366">
    <property type="protein sequence ID" value="KAK4108060.1"/>
    <property type="molecule type" value="Genomic_DNA"/>
</dbReference>
<reference evidence="2" key="1">
    <citation type="journal article" date="2023" name="Mol. Phylogenet. Evol.">
        <title>Genome-scale phylogeny and comparative genomics of the fungal order Sordariales.</title>
        <authorList>
            <person name="Hensen N."/>
            <person name="Bonometti L."/>
            <person name="Westerberg I."/>
            <person name="Brannstrom I.O."/>
            <person name="Guillou S."/>
            <person name="Cros-Aarteil S."/>
            <person name="Calhoun S."/>
            <person name="Haridas S."/>
            <person name="Kuo A."/>
            <person name="Mondo S."/>
            <person name="Pangilinan J."/>
            <person name="Riley R."/>
            <person name="LaButti K."/>
            <person name="Andreopoulos B."/>
            <person name="Lipzen A."/>
            <person name="Chen C."/>
            <person name="Yan M."/>
            <person name="Daum C."/>
            <person name="Ng V."/>
            <person name="Clum A."/>
            <person name="Steindorff A."/>
            <person name="Ohm R.A."/>
            <person name="Martin F."/>
            <person name="Silar P."/>
            <person name="Natvig D.O."/>
            <person name="Lalanne C."/>
            <person name="Gautier V."/>
            <person name="Ament-Velasquez S.L."/>
            <person name="Kruys A."/>
            <person name="Hutchinson M.I."/>
            <person name="Powell A.J."/>
            <person name="Barry K."/>
            <person name="Miller A.N."/>
            <person name="Grigoriev I.V."/>
            <person name="Debuchy R."/>
            <person name="Gladieux P."/>
            <person name="Hiltunen Thoren M."/>
            <person name="Johannesson H."/>
        </authorList>
    </citation>
    <scope>NUCLEOTIDE SEQUENCE</scope>
    <source>
        <strain evidence="2">CBS 508.74</strain>
    </source>
</reference>
<feature type="compositionally biased region" description="Low complexity" evidence="1">
    <location>
        <begin position="369"/>
        <end position="378"/>
    </location>
</feature>
<evidence type="ECO:0000313" key="2">
    <source>
        <dbReference type="EMBL" id="KAK4108060.1"/>
    </source>
</evidence>
<dbReference type="PANTHER" id="PTHR38166">
    <property type="entry name" value="C2H2-TYPE DOMAIN-CONTAINING PROTEIN-RELATED"/>
    <property type="match status" value="1"/>
</dbReference>
<dbReference type="PANTHER" id="PTHR38166:SF1">
    <property type="entry name" value="C2H2-TYPE DOMAIN-CONTAINING PROTEIN"/>
    <property type="match status" value="1"/>
</dbReference>
<protein>
    <recommendedName>
        <fullName evidence="4">C2H2-type domain-containing protein</fullName>
    </recommendedName>
</protein>